<reference evidence="9 10" key="3">
    <citation type="journal article" date="2008" name="BMC Genomics">
        <title>The genome of the versatile nitrogen fixer Azorhizobium caulinodans ORS571.</title>
        <authorList>
            <person name="Lee KB."/>
            <person name="Backer P.D."/>
            <person name="Aono T."/>
            <person name="Liu CT."/>
            <person name="Suzuki S."/>
            <person name="Suzuki T."/>
            <person name="Kaneko T."/>
            <person name="Yamada M."/>
            <person name="Tabata S."/>
            <person name="Kupfer D.M."/>
            <person name="Najar F.Z."/>
            <person name="Wiley G.B."/>
            <person name="Roe B."/>
            <person name="Binnewies T.T."/>
            <person name="Ussery D.W."/>
            <person name="D'Haeze W."/>
            <person name="Herder J.D."/>
            <person name="Gevers D."/>
            <person name="Vereecke D."/>
            <person name="Holsters M."/>
            <person name="Oyaizu H."/>
        </authorList>
    </citation>
    <scope>NUCLEOTIDE SEQUENCE [LARGE SCALE GENOMIC DNA]</scope>
    <source>
        <strain evidence="10">ATCC 43989 / DSM 5975 / JCM 20966 / LMG 6465 / NBRC 14845 / NCIMB 13405 / ORS 571</strain>
    </source>
</reference>
<protein>
    <recommendedName>
        <fullName evidence="11">Lipoprotein</fullName>
    </recommendedName>
</protein>
<accession>A8I034</accession>
<dbReference type="InterPro" id="IPR032831">
    <property type="entry name" value="LptM_cons"/>
</dbReference>
<evidence type="ECO:0000256" key="8">
    <source>
        <dbReference type="SAM" id="SignalP"/>
    </source>
</evidence>
<evidence type="ECO:0000256" key="2">
    <source>
        <dbReference type="ARBA" id="ARBA00022729"/>
    </source>
</evidence>
<dbReference type="EMBL" id="AP009384">
    <property type="protein sequence ID" value="BAF90658.1"/>
    <property type="molecule type" value="Genomic_DNA"/>
</dbReference>
<feature type="region of interest" description="Disordered" evidence="7">
    <location>
        <begin position="32"/>
        <end position="144"/>
    </location>
</feature>
<organism evidence="9 10">
    <name type="scientific">Azorhizobium caulinodans (strain ATCC 43989 / DSM 5975 / JCM 20966 / LMG 6465 / NBRC 14845 / NCIMB 13405 / ORS 571)</name>
    <dbReference type="NCBI Taxonomy" id="438753"/>
    <lineage>
        <taxon>Bacteria</taxon>
        <taxon>Pseudomonadati</taxon>
        <taxon>Pseudomonadota</taxon>
        <taxon>Alphaproteobacteria</taxon>
        <taxon>Hyphomicrobiales</taxon>
        <taxon>Xanthobacteraceae</taxon>
        <taxon>Azorhizobium</taxon>
    </lineage>
</organism>
<feature type="signal peptide" evidence="8">
    <location>
        <begin position="1"/>
        <end position="21"/>
    </location>
</feature>
<feature type="chain" id="PRO_5002721313" description="Lipoprotein" evidence="8">
    <location>
        <begin position="22"/>
        <end position="144"/>
    </location>
</feature>
<keyword evidence="4" id="KW-0564">Palmitate</keyword>
<evidence type="ECO:0000256" key="3">
    <source>
        <dbReference type="ARBA" id="ARBA00023136"/>
    </source>
</evidence>
<evidence type="ECO:0000256" key="4">
    <source>
        <dbReference type="ARBA" id="ARBA00023139"/>
    </source>
</evidence>
<feature type="compositionally biased region" description="Low complexity" evidence="7">
    <location>
        <begin position="32"/>
        <end position="73"/>
    </location>
</feature>
<name>A8I034_AZOC5</name>
<evidence type="ECO:0000256" key="6">
    <source>
        <dbReference type="ARBA" id="ARBA00023288"/>
    </source>
</evidence>
<evidence type="ECO:0008006" key="11">
    <source>
        <dbReference type="Google" id="ProtNLM"/>
    </source>
</evidence>
<keyword evidence="5" id="KW-0998">Cell outer membrane</keyword>
<reference evidence="9 10" key="6">
    <citation type="journal article" date="2011" name="Appl. Environ. Microbiol.">
        <title>Involvement of the azorhizobial chromosome partition gene (parA) in the onset of bacteroid differentiation during Sesbania rostrata stem nodule development.</title>
        <authorList>
            <person name="Liu CT."/>
            <person name="Lee KB."/>
            <person name="Wang YS."/>
            <person name="Peng MH."/>
            <person name="Lee KT."/>
            <person name="Suzuki S."/>
            <person name="Suzuki T."/>
            <person name="Oyaizu H."/>
        </authorList>
    </citation>
    <scope>NUCLEOTIDE SEQUENCE [LARGE SCALE GENOMIC DNA]</scope>
    <source>
        <strain evidence="10">ATCC 43989 / DSM 5975 / JCM 20966 / LMG 6465 / NBRC 14845 / NCIMB 13405 / ORS 571</strain>
    </source>
</reference>
<evidence type="ECO:0000256" key="5">
    <source>
        <dbReference type="ARBA" id="ARBA00023237"/>
    </source>
</evidence>
<dbReference type="Proteomes" id="UP000000270">
    <property type="component" value="Chromosome"/>
</dbReference>
<dbReference type="HOGENOM" id="CLU_1792510_0_0_5"/>
<dbReference type="STRING" id="438753.AZC_4660"/>
<dbReference type="KEGG" id="azc:AZC_4660"/>
<dbReference type="RefSeq" id="WP_012173179.1">
    <property type="nucleotide sequence ID" value="NC_009937.1"/>
</dbReference>
<evidence type="ECO:0000313" key="10">
    <source>
        <dbReference type="Proteomes" id="UP000000270"/>
    </source>
</evidence>
<reference evidence="10" key="2">
    <citation type="submission" date="2007-04" db="EMBL/GenBank/DDBJ databases">
        <title>Complete genome sequence of the nitrogen-fixing bacterium Azorhizobium caulinodans ORS571.</title>
        <authorList>
            <person name="Lee K.B."/>
            <person name="Backer P.D."/>
            <person name="Aono T."/>
            <person name="Liu C.T."/>
            <person name="Suzuki S."/>
            <person name="Suzuki T."/>
            <person name="Kaneko T."/>
            <person name="Yamada M."/>
            <person name="Tabata S."/>
            <person name="Kupfer D.M."/>
            <person name="Najar F.Z."/>
            <person name="Wiley G.B."/>
            <person name="Roe B."/>
            <person name="Binnewies T."/>
            <person name="Ussery D."/>
            <person name="Vereecke D."/>
            <person name="Gevers D."/>
            <person name="Holsters M."/>
            <person name="Oyaizu H."/>
        </authorList>
    </citation>
    <scope>NUCLEOTIDE SEQUENCE [LARGE SCALE GENOMIC DNA]</scope>
    <source>
        <strain evidence="10">ATCC 43989 / DSM 5975 / JCM 20966 / LMG 6465 / NBRC 14845 / NCIMB 13405 / ORS 571</strain>
    </source>
</reference>
<evidence type="ECO:0000313" key="9">
    <source>
        <dbReference type="EMBL" id="BAF90658.1"/>
    </source>
</evidence>
<feature type="compositionally biased region" description="Low complexity" evidence="7">
    <location>
        <begin position="80"/>
        <end position="112"/>
    </location>
</feature>
<evidence type="ECO:0000256" key="7">
    <source>
        <dbReference type="SAM" id="MobiDB-lite"/>
    </source>
</evidence>
<dbReference type="Pfam" id="PF13627">
    <property type="entry name" value="LptM_cons"/>
    <property type="match status" value="1"/>
</dbReference>
<reference evidence="9 10" key="5">
    <citation type="journal article" date="2010" name="Appl. Environ. Microbiol.">
        <title>phrR-like gene praR of Azorhizobium caulinodans ORS571 is essential for symbiosis with Sesbania rostrata and is involved in expression of reb genes.</title>
        <authorList>
            <person name="Akiba N."/>
            <person name="Aono T."/>
            <person name="Toyazaki H."/>
            <person name="Sato S."/>
            <person name="Oyaizu H."/>
        </authorList>
    </citation>
    <scope>NUCLEOTIDE SEQUENCE [LARGE SCALE GENOMIC DNA]</scope>
    <source>
        <strain evidence="10">ATCC 43989 / DSM 5975 / JCM 20966 / LMG 6465 / NBRC 14845 / NCIMB 13405 / ORS 571</strain>
    </source>
</reference>
<dbReference type="GO" id="GO:0009279">
    <property type="term" value="C:cell outer membrane"/>
    <property type="evidence" value="ECO:0007669"/>
    <property type="project" value="UniProtKB-SubCell"/>
</dbReference>
<proteinExistence type="predicted"/>
<keyword evidence="2 8" id="KW-0732">Signal</keyword>
<dbReference type="AlphaFoldDB" id="A8I034"/>
<dbReference type="PROSITE" id="PS51257">
    <property type="entry name" value="PROKAR_LIPOPROTEIN"/>
    <property type="match status" value="1"/>
</dbReference>
<dbReference type="NCBIfam" id="NF047847">
    <property type="entry name" value="SS_mature_LptM"/>
    <property type="match status" value="1"/>
</dbReference>
<keyword evidence="6" id="KW-0449">Lipoprotein</keyword>
<comment type="subcellular location">
    <subcellularLocation>
        <location evidence="1">Cell outer membrane</location>
        <topology evidence="1">Lipid-anchor</topology>
    </subcellularLocation>
</comment>
<keyword evidence="10" id="KW-1185">Reference proteome</keyword>
<keyword evidence="3" id="KW-0472">Membrane</keyword>
<gene>
    <name evidence="9" type="ordered locus">AZC_4660</name>
</gene>
<reference evidence="9 10" key="4">
    <citation type="journal article" date="2009" name="Appl. Environ. Microbiol.">
        <title>Comparative genome-wide transcriptional profiling of Azorhizobium caulinodans ORS571 grown under free-living and symbiotic conditions.</title>
        <authorList>
            <person name="Tsukada S."/>
            <person name="Aono T."/>
            <person name="Akiba N."/>
            <person name="Lee KB."/>
            <person name="Liu CT."/>
            <person name="Toyazaki H."/>
            <person name="Oyaizu H."/>
        </authorList>
    </citation>
    <scope>NUCLEOTIDE SEQUENCE [LARGE SCALE GENOMIC DNA]</scope>
    <source>
        <strain evidence="10">ATCC 43989 / DSM 5975 / JCM 20966 / LMG 6465 / NBRC 14845 / NCIMB 13405 / ORS 571</strain>
    </source>
</reference>
<evidence type="ECO:0000256" key="1">
    <source>
        <dbReference type="ARBA" id="ARBA00004459"/>
    </source>
</evidence>
<sequence>MSRRFRIPALLLVLACAGTLAGCGVKGPLEPPGGTKTGTTQTGAAQPAAAGTPAASAAAAAPMTPAAEPSPTAWAEQSDAGRSTSTSSANSSAPTPTVATTTTNTTRSTTGSASGGAKGSITSAPVSLDKIQRPDRPFILDGLL</sequence>
<reference evidence="9 10" key="1">
    <citation type="journal article" date="2007" name="Appl. Environ. Microbiol.">
        <title>Rhizobial factors required for stem nodule maturation and maintenance in Sesbania rostrata-Azorhizobium caulinodans ORS571 symbiosis.</title>
        <authorList>
            <person name="Suzuki S."/>
            <person name="Aono T."/>
            <person name="Lee KB."/>
            <person name="Suzuki T."/>
            <person name="Liu CT."/>
            <person name="Miwa H."/>
            <person name="Wakao S."/>
            <person name="Iki T."/>
            <person name="Oyaizu H."/>
        </authorList>
    </citation>
    <scope>NUCLEOTIDE SEQUENCE [LARGE SCALE GENOMIC DNA]</scope>
    <source>
        <strain evidence="10">ATCC 43989 / DSM 5975 / JCM 20966 / LMG 6465 / NBRC 14845 / NCIMB 13405 / ORS 571</strain>
    </source>
</reference>